<feature type="signal peptide" evidence="1">
    <location>
        <begin position="1"/>
        <end position="20"/>
    </location>
</feature>
<dbReference type="STRING" id="363999.A0A439DAP8"/>
<sequence>MRFSQQLIALTATAATLASASNSITFVNQDATQRTIYFTSSIGHQQIDTVVIAGYDEAKIDVPDAWIGNAYSVSEGSPNVVGMLAEFTFQGWNGLTYFDVSAIENPNDRKGVKQLFPTTEKDEEEKKTVSGCTVFPCATAYYSPDDVQTVTTYETEFICTLGNPPTTKEARDAEVELVARKYVLGKF</sequence>
<evidence type="ECO:0000313" key="2">
    <source>
        <dbReference type="EMBL" id="RWA11490.1"/>
    </source>
</evidence>
<accession>A0A439DAP8</accession>
<keyword evidence="3" id="KW-1185">Reference proteome</keyword>
<dbReference type="Proteomes" id="UP000286045">
    <property type="component" value="Unassembled WGS sequence"/>
</dbReference>
<protein>
    <recommendedName>
        <fullName evidence="4">DNase1 protein</fullName>
    </recommendedName>
</protein>
<gene>
    <name evidence="2" type="ORF">EKO27_g3603</name>
</gene>
<dbReference type="EMBL" id="RYZI01000078">
    <property type="protein sequence ID" value="RWA11490.1"/>
    <property type="molecule type" value="Genomic_DNA"/>
</dbReference>
<evidence type="ECO:0000256" key="1">
    <source>
        <dbReference type="SAM" id="SignalP"/>
    </source>
</evidence>
<organism evidence="2 3">
    <name type="scientific">Xylaria grammica</name>
    <dbReference type="NCBI Taxonomy" id="363999"/>
    <lineage>
        <taxon>Eukaryota</taxon>
        <taxon>Fungi</taxon>
        <taxon>Dikarya</taxon>
        <taxon>Ascomycota</taxon>
        <taxon>Pezizomycotina</taxon>
        <taxon>Sordariomycetes</taxon>
        <taxon>Xylariomycetidae</taxon>
        <taxon>Xylariales</taxon>
        <taxon>Xylariaceae</taxon>
        <taxon>Xylaria</taxon>
    </lineage>
</organism>
<name>A0A439DAP8_9PEZI</name>
<keyword evidence="1" id="KW-0732">Signal</keyword>
<comment type="caution">
    <text evidence="2">The sequence shown here is derived from an EMBL/GenBank/DDBJ whole genome shotgun (WGS) entry which is preliminary data.</text>
</comment>
<evidence type="ECO:0000313" key="3">
    <source>
        <dbReference type="Proteomes" id="UP000286045"/>
    </source>
</evidence>
<feature type="chain" id="PRO_5019348876" description="DNase1 protein" evidence="1">
    <location>
        <begin position="21"/>
        <end position="187"/>
    </location>
</feature>
<evidence type="ECO:0008006" key="4">
    <source>
        <dbReference type="Google" id="ProtNLM"/>
    </source>
</evidence>
<proteinExistence type="predicted"/>
<reference evidence="2 3" key="1">
    <citation type="submission" date="2018-12" db="EMBL/GenBank/DDBJ databases">
        <title>Draft genome sequence of Xylaria grammica IHI A82.</title>
        <authorList>
            <person name="Buettner E."/>
            <person name="Kellner H."/>
        </authorList>
    </citation>
    <scope>NUCLEOTIDE SEQUENCE [LARGE SCALE GENOMIC DNA]</scope>
    <source>
        <strain evidence="2 3">IHI A82</strain>
    </source>
</reference>
<dbReference type="AlphaFoldDB" id="A0A439DAP8"/>